<dbReference type="GO" id="GO:0006508">
    <property type="term" value="P:proteolysis"/>
    <property type="evidence" value="ECO:0007669"/>
    <property type="project" value="UniProtKB-KW"/>
</dbReference>
<dbReference type="EMBL" id="VRYZ01000002">
    <property type="protein sequence ID" value="TXS93430.1"/>
    <property type="molecule type" value="Genomic_DNA"/>
</dbReference>
<gene>
    <name evidence="2" type="ORF">FVW59_06240</name>
</gene>
<organism evidence="2 3">
    <name type="scientific">Parahaliea aestuarii</name>
    <dbReference type="NCBI Taxonomy" id="1852021"/>
    <lineage>
        <taxon>Bacteria</taxon>
        <taxon>Pseudomonadati</taxon>
        <taxon>Pseudomonadota</taxon>
        <taxon>Gammaproteobacteria</taxon>
        <taxon>Cellvibrionales</taxon>
        <taxon>Halieaceae</taxon>
        <taxon>Parahaliea</taxon>
    </lineage>
</organism>
<dbReference type="AlphaFoldDB" id="A0A5C9A0Y2"/>
<dbReference type="SUPFAM" id="SSF50494">
    <property type="entry name" value="Trypsin-like serine proteases"/>
    <property type="match status" value="1"/>
</dbReference>
<dbReference type="Proteomes" id="UP000321933">
    <property type="component" value="Unassembled WGS sequence"/>
</dbReference>
<protein>
    <submittedName>
        <fullName evidence="2">Trypsin-like serine protease</fullName>
    </submittedName>
</protein>
<evidence type="ECO:0000256" key="1">
    <source>
        <dbReference type="SAM" id="SignalP"/>
    </source>
</evidence>
<dbReference type="OrthoDB" id="5728320at2"/>
<dbReference type="RefSeq" id="WP_148063365.1">
    <property type="nucleotide sequence ID" value="NZ_VRYZ01000002.1"/>
</dbReference>
<reference evidence="2 3" key="1">
    <citation type="submission" date="2019-08" db="EMBL/GenBank/DDBJ databases">
        <title>Parahaliea maris sp. nov., isolated from the surface seawater.</title>
        <authorList>
            <person name="Liu Y."/>
        </authorList>
    </citation>
    <scope>NUCLEOTIDE SEQUENCE [LARGE SCALE GENOMIC DNA]</scope>
    <source>
        <strain evidence="2 3">S2-26</strain>
    </source>
</reference>
<feature type="chain" id="PRO_5022674592" evidence="1">
    <location>
        <begin position="24"/>
        <end position="244"/>
    </location>
</feature>
<keyword evidence="3" id="KW-1185">Reference proteome</keyword>
<accession>A0A5C9A0Y2</accession>
<evidence type="ECO:0000313" key="3">
    <source>
        <dbReference type="Proteomes" id="UP000321933"/>
    </source>
</evidence>
<dbReference type="Gene3D" id="2.40.10.10">
    <property type="entry name" value="Trypsin-like serine proteases"/>
    <property type="match status" value="1"/>
</dbReference>
<evidence type="ECO:0000313" key="2">
    <source>
        <dbReference type="EMBL" id="TXS93430.1"/>
    </source>
</evidence>
<dbReference type="InterPro" id="IPR043504">
    <property type="entry name" value="Peptidase_S1_PA_chymotrypsin"/>
</dbReference>
<comment type="caution">
    <text evidence="2">The sequence shown here is derived from an EMBL/GenBank/DDBJ whole genome shotgun (WGS) entry which is preliminary data.</text>
</comment>
<dbReference type="GO" id="GO:0008233">
    <property type="term" value="F:peptidase activity"/>
    <property type="evidence" value="ECO:0007669"/>
    <property type="project" value="UniProtKB-KW"/>
</dbReference>
<sequence length="244" mass="26449">MPIRYLHSLCLLVALLLPGPSVAEPDPRRSFTAGESPDWLRAVGRLVVPGIKLEDGRRRHHTERCSATLIQSHRGQQADTIVTAWHCLEYYEDLSQRILFQLTDSEGQLLEIEARHLADGGDIDADWAIMRLQQAVPAAAVPALAVSEATSVSSLVMAGFSRDSGIGMAGRQLSYDPACEITREEALFSDSNCRAYKGASGGAVIQLDSDGTPELTGVISQGDGEGLSRYIPVGIFRRTLLGYL</sequence>
<feature type="signal peptide" evidence="1">
    <location>
        <begin position="1"/>
        <end position="23"/>
    </location>
</feature>
<dbReference type="InterPro" id="IPR009003">
    <property type="entry name" value="Peptidase_S1_PA"/>
</dbReference>
<dbReference type="Pfam" id="PF13365">
    <property type="entry name" value="Trypsin_2"/>
    <property type="match status" value="1"/>
</dbReference>
<keyword evidence="2" id="KW-0645">Protease</keyword>
<proteinExistence type="predicted"/>
<keyword evidence="2" id="KW-0378">Hydrolase</keyword>
<name>A0A5C9A0Y2_9GAMM</name>
<keyword evidence="1" id="KW-0732">Signal</keyword>